<dbReference type="Gene3D" id="3.30.710.10">
    <property type="entry name" value="Potassium Channel Kv1.1, Chain A"/>
    <property type="match status" value="1"/>
</dbReference>
<keyword evidence="3" id="KW-1185">Reference proteome</keyword>
<dbReference type="Pfam" id="PF00651">
    <property type="entry name" value="BTB"/>
    <property type="match status" value="1"/>
</dbReference>
<feature type="non-terminal residue" evidence="2">
    <location>
        <position position="1"/>
    </location>
</feature>
<evidence type="ECO:0000259" key="1">
    <source>
        <dbReference type="PROSITE" id="PS50097"/>
    </source>
</evidence>
<dbReference type="Pfam" id="PF00917">
    <property type="entry name" value="MATH"/>
    <property type="match status" value="1"/>
</dbReference>
<dbReference type="InterPro" id="IPR002083">
    <property type="entry name" value="MATH/TRAF_dom"/>
</dbReference>
<dbReference type="PANTHER" id="PTHR47022">
    <property type="entry name" value="BTB AND MATH DOMAIN-CONTAINING PROTEIN 36-RELATED"/>
    <property type="match status" value="1"/>
</dbReference>
<dbReference type="PROSITE" id="PS50097">
    <property type="entry name" value="BTB"/>
    <property type="match status" value="1"/>
</dbReference>
<dbReference type="Gene3D" id="2.60.210.10">
    <property type="entry name" value="Apoptosis, Tumor Necrosis Factor Receptor Associated Protein 2, Chain A"/>
    <property type="match status" value="1"/>
</dbReference>
<dbReference type="InterPro" id="IPR011333">
    <property type="entry name" value="SKP1/BTB/POZ_sf"/>
</dbReference>
<organism evidence="2 3">
    <name type="scientific">Pristionchus mayeri</name>
    <dbReference type="NCBI Taxonomy" id="1317129"/>
    <lineage>
        <taxon>Eukaryota</taxon>
        <taxon>Metazoa</taxon>
        <taxon>Ecdysozoa</taxon>
        <taxon>Nematoda</taxon>
        <taxon>Chromadorea</taxon>
        <taxon>Rhabditida</taxon>
        <taxon>Rhabditina</taxon>
        <taxon>Diplogasteromorpha</taxon>
        <taxon>Diplogasteroidea</taxon>
        <taxon>Neodiplogasteridae</taxon>
        <taxon>Pristionchus</taxon>
    </lineage>
</organism>
<dbReference type="InterPro" id="IPR008974">
    <property type="entry name" value="TRAF-like"/>
</dbReference>
<gene>
    <name evidence="2" type="ORF">PMAYCL1PPCAC_13130</name>
</gene>
<sequence length="314" mass="36010">SKFVIRWEIDNVDEVHNACKAESEVFNEKGFKWRAGLRNADFGTSEILVQCGVDHSDPWGCDVDVERRLITAHGTFKFVKQSFSFNQNNLVLIDRINIEWDDLTCPVRTCGHEVFIVNDKITLEFHINIYRSEGSTSIADPGIFASPNDLSNVILKIGGRRLHVSKEYLSIHSSVFKSLFFGNFNERGKDEVEINDVVYEEFLDILHLIYPRTVHITNGKVLHVLKLADRFNMGCLMREAERFLANSIEFDVMKKLLIADQYRLTSLKEVCLNSFPSVSRVVENLKSPEFDNFSGEMKAEICERMAKLARSSFL</sequence>
<proteinExistence type="predicted"/>
<dbReference type="CDD" id="cd18186">
    <property type="entry name" value="BTB_POZ_ZBTB_KLHL-like"/>
    <property type="match status" value="1"/>
</dbReference>
<evidence type="ECO:0000313" key="3">
    <source>
        <dbReference type="Proteomes" id="UP001328107"/>
    </source>
</evidence>
<accession>A0AAN5CEN1</accession>
<dbReference type="SMART" id="SM00225">
    <property type="entry name" value="BTB"/>
    <property type="match status" value="1"/>
</dbReference>
<reference evidence="3" key="1">
    <citation type="submission" date="2022-10" db="EMBL/GenBank/DDBJ databases">
        <title>Genome assembly of Pristionchus species.</title>
        <authorList>
            <person name="Yoshida K."/>
            <person name="Sommer R.J."/>
        </authorList>
    </citation>
    <scope>NUCLEOTIDE SEQUENCE [LARGE SCALE GENOMIC DNA]</scope>
    <source>
        <strain evidence="3">RS5460</strain>
    </source>
</reference>
<dbReference type="AlphaFoldDB" id="A0AAN5CEN1"/>
<dbReference type="EMBL" id="BTRK01000003">
    <property type="protein sequence ID" value="GMR42935.1"/>
    <property type="molecule type" value="Genomic_DNA"/>
</dbReference>
<feature type="domain" description="BTB" evidence="1">
    <location>
        <begin position="151"/>
        <end position="218"/>
    </location>
</feature>
<dbReference type="Proteomes" id="UP001328107">
    <property type="component" value="Unassembled WGS sequence"/>
</dbReference>
<dbReference type="InterPro" id="IPR000210">
    <property type="entry name" value="BTB/POZ_dom"/>
</dbReference>
<dbReference type="PANTHER" id="PTHR47022:SF1">
    <property type="entry name" value="BTB AND MATH DOMAIN-CONTAINING PROTEIN 36-RELATED"/>
    <property type="match status" value="1"/>
</dbReference>
<name>A0AAN5CEN1_9BILA</name>
<protein>
    <recommendedName>
        <fullName evidence="1">BTB domain-containing protein</fullName>
    </recommendedName>
</protein>
<comment type="caution">
    <text evidence="2">The sequence shown here is derived from an EMBL/GenBank/DDBJ whole genome shotgun (WGS) entry which is preliminary data.</text>
</comment>
<dbReference type="SUPFAM" id="SSF54695">
    <property type="entry name" value="POZ domain"/>
    <property type="match status" value="1"/>
</dbReference>
<evidence type="ECO:0000313" key="2">
    <source>
        <dbReference type="EMBL" id="GMR42935.1"/>
    </source>
</evidence>